<keyword evidence="1" id="KW-1133">Transmembrane helix</keyword>
<dbReference type="RefSeq" id="XP_014679111.1">
    <property type="nucleotide sequence ID" value="XM_014823625.1"/>
</dbReference>
<evidence type="ECO:0000313" key="2">
    <source>
        <dbReference type="Proteomes" id="UP000695022"/>
    </source>
</evidence>
<organism evidence="2 3">
    <name type="scientific">Priapulus caudatus</name>
    <name type="common">Priapulid worm</name>
    <dbReference type="NCBI Taxonomy" id="37621"/>
    <lineage>
        <taxon>Eukaryota</taxon>
        <taxon>Metazoa</taxon>
        <taxon>Ecdysozoa</taxon>
        <taxon>Scalidophora</taxon>
        <taxon>Priapulida</taxon>
        <taxon>Priapulimorpha</taxon>
        <taxon>Priapulimorphida</taxon>
        <taxon>Priapulidae</taxon>
        <taxon>Priapulus</taxon>
    </lineage>
</organism>
<evidence type="ECO:0000313" key="3">
    <source>
        <dbReference type="RefSeq" id="XP_014679111.1"/>
    </source>
</evidence>
<dbReference type="RefSeq" id="XP_014679112.1">
    <property type="nucleotide sequence ID" value="XM_014823626.1"/>
</dbReference>
<sequence length="203" mass="23839">MKNRAENLCRRHEFSFGQQQKTDDVMFGLTDMRTDPLEPRNSCYKCSAERTIDAFTGKLTKTRLHLSEEHLWRTIAAKYLSPEKTQRHHTHTVRKQMTRLRNVVILLLVVLNVAYITLVLGYDMDQTSHIMWYFNGDTKVSPMYALSSTIQAVLLIVQIVSMLIYRRQVFAALWNRVVSISVFRWKFFCRQLSRSKISECDVV</sequence>
<feature type="transmembrane region" description="Helical" evidence="1">
    <location>
        <begin position="142"/>
        <end position="165"/>
    </location>
</feature>
<keyword evidence="2" id="KW-1185">Reference proteome</keyword>
<keyword evidence="1" id="KW-0812">Transmembrane</keyword>
<accession>A0ABM1F3U0</accession>
<evidence type="ECO:0000313" key="4">
    <source>
        <dbReference type="RefSeq" id="XP_014679112.1"/>
    </source>
</evidence>
<protein>
    <submittedName>
        <fullName evidence="3 4">Uncharacterized protein LOC106818959</fullName>
    </submittedName>
</protein>
<feature type="transmembrane region" description="Helical" evidence="1">
    <location>
        <begin position="103"/>
        <end position="122"/>
    </location>
</feature>
<dbReference type="Proteomes" id="UP000695022">
    <property type="component" value="Unplaced"/>
</dbReference>
<gene>
    <name evidence="3 4" type="primary">LOC106818959</name>
</gene>
<dbReference type="GeneID" id="106818959"/>
<proteinExistence type="predicted"/>
<reference evidence="3 4" key="1">
    <citation type="submission" date="2025-05" db="UniProtKB">
        <authorList>
            <consortium name="RefSeq"/>
        </authorList>
    </citation>
    <scope>IDENTIFICATION</scope>
</reference>
<evidence type="ECO:0000256" key="1">
    <source>
        <dbReference type="SAM" id="Phobius"/>
    </source>
</evidence>
<name>A0ABM1F3U0_PRICU</name>
<keyword evidence="1" id="KW-0472">Membrane</keyword>